<gene>
    <name evidence="4" type="ORF">LKE05_06885</name>
</gene>
<dbReference type="PANTHER" id="PTHR16301:SF20">
    <property type="entry name" value="IMPACT FAMILY MEMBER YIGZ"/>
    <property type="match status" value="1"/>
</dbReference>
<organism evidence="4 5">
    <name type="scientific">Hominilimicola fabiformis</name>
    <dbReference type="NCBI Taxonomy" id="2885356"/>
    <lineage>
        <taxon>Bacteria</taxon>
        <taxon>Bacillati</taxon>
        <taxon>Bacillota</taxon>
        <taxon>Clostridia</taxon>
        <taxon>Eubacteriales</taxon>
        <taxon>Oscillospiraceae</taxon>
        <taxon>Hominilimicola</taxon>
    </lineage>
</organism>
<feature type="domain" description="Impact N-terminal" evidence="2">
    <location>
        <begin position="21"/>
        <end position="124"/>
    </location>
</feature>
<dbReference type="InterPro" id="IPR020569">
    <property type="entry name" value="UPF0029_Impact_CS"/>
</dbReference>
<sequence length="214" mass="23751">MSKKDVYKTVKKQSQSLLIEKKSKFIANVKPVDNEDDALAFLNEMRSKYSDATHNVYAYVIDENNIFRYSDDGEPSGTAGMPVLDAIRKSGIVDVVVVVTRYFGGTLLGTGGLVHTYGASAKQGLIESEIVIRKLCDIVSVKVDYSLLGKMQHEIMTKGYLLEDTIYEDEVTFIISCPIDTTDKVIAEIINMTNAGAVCEKIDKKYVDIKEEEG</sequence>
<dbReference type="Gene3D" id="3.30.230.30">
    <property type="entry name" value="Impact, N-terminal domain"/>
    <property type="match status" value="1"/>
</dbReference>
<dbReference type="SUPFAM" id="SSF54211">
    <property type="entry name" value="Ribosomal protein S5 domain 2-like"/>
    <property type="match status" value="1"/>
</dbReference>
<proteinExistence type="inferred from homology"/>
<comment type="similarity">
    <text evidence="1">Belongs to the IMPACT family.</text>
</comment>
<dbReference type="InterPro" id="IPR020568">
    <property type="entry name" value="Ribosomal_Su5_D2-typ_SF"/>
</dbReference>
<dbReference type="InterPro" id="IPR035647">
    <property type="entry name" value="EFG_III/V"/>
</dbReference>
<evidence type="ECO:0000313" key="4">
    <source>
        <dbReference type="EMBL" id="MCC2210514.1"/>
    </source>
</evidence>
<dbReference type="InterPro" id="IPR023582">
    <property type="entry name" value="Impact"/>
</dbReference>
<dbReference type="EMBL" id="JAJEQM010000008">
    <property type="protein sequence ID" value="MCC2210514.1"/>
    <property type="molecule type" value="Genomic_DNA"/>
</dbReference>
<dbReference type="InterPro" id="IPR001498">
    <property type="entry name" value="Impact_N"/>
</dbReference>
<dbReference type="InterPro" id="IPR015796">
    <property type="entry name" value="Impact_YigZ-like"/>
</dbReference>
<evidence type="ECO:0000259" key="3">
    <source>
        <dbReference type="Pfam" id="PF09186"/>
    </source>
</evidence>
<keyword evidence="5" id="KW-1185">Reference proteome</keyword>
<dbReference type="PROSITE" id="PS00910">
    <property type="entry name" value="UPF0029"/>
    <property type="match status" value="1"/>
</dbReference>
<evidence type="ECO:0000259" key="2">
    <source>
        <dbReference type="Pfam" id="PF01205"/>
    </source>
</evidence>
<dbReference type="InterPro" id="IPR036956">
    <property type="entry name" value="Impact_N_sf"/>
</dbReference>
<dbReference type="AlphaFoldDB" id="A0AAE3DYY9"/>
<accession>A0AAE3DYY9</accession>
<dbReference type="GO" id="GO:0005737">
    <property type="term" value="C:cytoplasm"/>
    <property type="evidence" value="ECO:0007669"/>
    <property type="project" value="TreeGrafter"/>
</dbReference>
<feature type="domain" description="UPF0029" evidence="3">
    <location>
        <begin position="141"/>
        <end position="194"/>
    </location>
</feature>
<dbReference type="GO" id="GO:0006446">
    <property type="term" value="P:regulation of translational initiation"/>
    <property type="evidence" value="ECO:0007669"/>
    <property type="project" value="TreeGrafter"/>
</dbReference>
<name>A0AAE3DYY9_9FIRM</name>
<dbReference type="PANTHER" id="PTHR16301">
    <property type="entry name" value="IMPACT-RELATED"/>
    <property type="match status" value="1"/>
</dbReference>
<protein>
    <submittedName>
        <fullName evidence="4">YigZ family protein</fullName>
    </submittedName>
</protein>
<comment type="caution">
    <text evidence="4">The sequence shown here is derived from an EMBL/GenBank/DDBJ whole genome shotgun (WGS) entry which is preliminary data.</text>
</comment>
<evidence type="ECO:0000256" key="1">
    <source>
        <dbReference type="ARBA" id="ARBA00007665"/>
    </source>
</evidence>
<reference evidence="4 5" key="1">
    <citation type="submission" date="2021-10" db="EMBL/GenBank/DDBJ databases">
        <title>Anaerobic single-cell dispensing facilitates the cultivation of human gut bacteria.</title>
        <authorList>
            <person name="Afrizal A."/>
        </authorList>
    </citation>
    <scope>NUCLEOTIDE SEQUENCE [LARGE SCALE GENOMIC DNA]</scope>
    <source>
        <strain evidence="4 5">CLA-AA-H232</strain>
    </source>
</reference>
<evidence type="ECO:0000313" key="5">
    <source>
        <dbReference type="Proteomes" id="UP001198242"/>
    </source>
</evidence>
<dbReference type="Pfam" id="PF01205">
    <property type="entry name" value="Impact_N"/>
    <property type="match status" value="1"/>
</dbReference>
<dbReference type="InterPro" id="IPR015269">
    <property type="entry name" value="UPF0029_Impact_C"/>
</dbReference>
<dbReference type="Proteomes" id="UP001198242">
    <property type="component" value="Unassembled WGS sequence"/>
</dbReference>
<dbReference type="SUPFAM" id="SSF54980">
    <property type="entry name" value="EF-G C-terminal domain-like"/>
    <property type="match status" value="1"/>
</dbReference>
<dbReference type="NCBIfam" id="TIGR00257">
    <property type="entry name" value="IMPACT_YIGZ"/>
    <property type="match status" value="1"/>
</dbReference>
<dbReference type="Pfam" id="PF09186">
    <property type="entry name" value="DUF1949"/>
    <property type="match status" value="1"/>
</dbReference>
<dbReference type="RefSeq" id="WP_147514226.1">
    <property type="nucleotide sequence ID" value="NZ_JAJEQM010000008.1"/>
</dbReference>